<comment type="cofactor">
    <cofactor evidence="1">
        <name>Mn(2+)</name>
        <dbReference type="ChEBI" id="CHEBI:29035"/>
    </cofactor>
</comment>
<evidence type="ECO:0000259" key="10">
    <source>
        <dbReference type="Pfam" id="PF03372"/>
    </source>
</evidence>
<evidence type="ECO:0000256" key="1">
    <source>
        <dbReference type="ARBA" id="ARBA00001936"/>
    </source>
</evidence>
<keyword evidence="6" id="KW-0378">Hydrolase</keyword>
<dbReference type="SUPFAM" id="SSF56219">
    <property type="entry name" value="DNase I-like"/>
    <property type="match status" value="1"/>
</dbReference>
<keyword evidence="5" id="KW-0227">DNA damage</keyword>
<dbReference type="SUPFAM" id="SSF55144">
    <property type="entry name" value="LigT-like"/>
    <property type="match status" value="1"/>
</dbReference>
<keyword evidence="3" id="KW-0540">Nuclease</keyword>
<dbReference type="InterPro" id="IPR051547">
    <property type="entry name" value="TDP2-like"/>
</dbReference>
<name>A0ABP8UE20_9ACTN</name>
<reference evidence="14" key="1">
    <citation type="journal article" date="2019" name="Int. J. Syst. Evol. Microbiol.">
        <title>The Global Catalogue of Microorganisms (GCM) 10K type strain sequencing project: providing services to taxonomists for standard genome sequencing and annotation.</title>
        <authorList>
            <consortium name="The Broad Institute Genomics Platform"/>
            <consortium name="The Broad Institute Genome Sequencing Center for Infectious Disease"/>
            <person name="Wu L."/>
            <person name="Ma J."/>
        </authorList>
    </citation>
    <scope>NUCLEOTIDE SEQUENCE [LARGE SCALE GENOMIC DNA]</scope>
    <source>
        <strain evidence="14">JCM 17939</strain>
    </source>
</reference>
<accession>A0ABP8UE20</accession>
<comment type="cofactor">
    <cofactor evidence="2">
        <name>Mg(2+)</name>
        <dbReference type="ChEBI" id="CHEBI:18420"/>
    </cofactor>
</comment>
<evidence type="ECO:0008006" key="15">
    <source>
        <dbReference type="Google" id="ProtNLM"/>
    </source>
</evidence>
<evidence type="ECO:0000256" key="4">
    <source>
        <dbReference type="ARBA" id="ARBA00022723"/>
    </source>
</evidence>
<keyword evidence="14" id="KW-1185">Reference proteome</keyword>
<dbReference type="RefSeq" id="WP_345432506.1">
    <property type="nucleotide sequence ID" value="NZ_BAABHK010000005.1"/>
</dbReference>
<dbReference type="Gene3D" id="3.30.460.10">
    <property type="entry name" value="Beta Polymerase, domain 2"/>
    <property type="match status" value="1"/>
</dbReference>
<dbReference type="Pfam" id="PF04457">
    <property type="entry name" value="MJ1316"/>
    <property type="match status" value="1"/>
</dbReference>
<dbReference type="InterPro" id="IPR005135">
    <property type="entry name" value="Endo/exonuclease/phosphatase"/>
</dbReference>
<keyword evidence="7" id="KW-0460">Magnesium</keyword>
<dbReference type="Pfam" id="PF03372">
    <property type="entry name" value="Exo_endo_phos"/>
    <property type="match status" value="1"/>
</dbReference>
<dbReference type="SUPFAM" id="SSF81631">
    <property type="entry name" value="PAP/OAS1 substrate-binding domain"/>
    <property type="match status" value="1"/>
</dbReference>
<dbReference type="Pfam" id="PF13563">
    <property type="entry name" value="2_5_RNA_ligase2"/>
    <property type="match status" value="1"/>
</dbReference>
<dbReference type="InterPro" id="IPR036691">
    <property type="entry name" value="Endo/exonu/phosph_ase_sf"/>
</dbReference>
<evidence type="ECO:0000259" key="12">
    <source>
        <dbReference type="Pfam" id="PF04928"/>
    </source>
</evidence>
<feature type="domain" description="MJ1316 RNA cyclic group end recognition" evidence="11">
    <location>
        <begin position="1"/>
        <end position="65"/>
    </location>
</feature>
<keyword evidence="4" id="KW-0479">Metal-binding</keyword>
<dbReference type="InterPro" id="IPR009097">
    <property type="entry name" value="Cyclic_Pdiesterase"/>
</dbReference>
<feature type="domain" description="Poly(A) polymerase central" evidence="12">
    <location>
        <begin position="739"/>
        <end position="811"/>
    </location>
</feature>
<evidence type="ECO:0000256" key="6">
    <source>
        <dbReference type="ARBA" id="ARBA00022801"/>
    </source>
</evidence>
<dbReference type="PANTHER" id="PTHR15822">
    <property type="entry name" value="TRAF AND TNF RECEPTOR-ASSOCIATED PROTEIN"/>
    <property type="match status" value="1"/>
</dbReference>
<feature type="domain" description="Endonuclease/exonuclease/phosphatase" evidence="10">
    <location>
        <begin position="123"/>
        <end position="357"/>
    </location>
</feature>
<dbReference type="SUPFAM" id="SSF81301">
    <property type="entry name" value="Nucleotidyltransferase"/>
    <property type="match status" value="1"/>
</dbReference>
<gene>
    <name evidence="13" type="ORF">GCM10023196_040910</name>
</gene>
<dbReference type="Gene3D" id="3.90.1140.10">
    <property type="entry name" value="Cyclic phosphodiesterase"/>
    <property type="match status" value="1"/>
</dbReference>
<dbReference type="PANTHER" id="PTHR15822:SF4">
    <property type="entry name" value="TYROSYL-DNA PHOSPHODIESTERASE 2"/>
    <property type="match status" value="1"/>
</dbReference>
<dbReference type="Pfam" id="PF04928">
    <property type="entry name" value="PAP_central"/>
    <property type="match status" value="1"/>
</dbReference>
<comment type="caution">
    <text evidence="13">The sequence shown here is derived from an EMBL/GenBank/DDBJ whole genome shotgun (WGS) entry which is preliminary data.</text>
</comment>
<dbReference type="InterPro" id="IPR043519">
    <property type="entry name" value="NT_sf"/>
</dbReference>
<feature type="region of interest" description="Disordered" evidence="9">
    <location>
        <begin position="556"/>
        <end position="599"/>
    </location>
</feature>
<evidence type="ECO:0000256" key="8">
    <source>
        <dbReference type="ARBA" id="ARBA00023204"/>
    </source>
</evidence>
<evidence type="ECO:0000256" key="7">
    <source>
        <dbReference type="ARBA" id="ARBA00022842"/>
    </source>
</evidence>
<protein>
    <recommendedName>
        <fullName evidence="15">Polynucleotide adenylyltransferase</fullName>
    </recommendedName>
</protein>
<evidence type="ECO:0000313" key="13">
    <source>
        <dbReference type="EMBL" id="GAA4627687.1"/>
    </source>
</evidence>
<feature type="compositionally biased region" description="Low complexity" evidence="9">
    <location>
        <begin position="845"/>
        <end position="878"/>
    </location>
</feature>
<dbReference type="EMBL" id="BAABHK010000005">
    <property type="protein sequence ID" value="GAA4627687.1"/>
    <property type="molecule type" value="Genomic_DNA"/>
</dbReference>
<feature type="region of interest" description="Disordered" evidence="9">
    <location>
        <begin position="807"/>
        <end position="887"/>
    </location>
</feature>
<dbReference type="InterPro" id="IPR040459">
    <property type="entry name" value="MJ1316"/>
</dbReference>
<evidence type="ECO:0000256" key="2">
    <source>
        <dbReference type="ARBA" id="ARBA00001946"/>
    </source>
</evidence>
<dbReference type="Proteomes" id="UP001501442">
    <property type="component" value="Unassembled WGS sequence"/>
</dbReference>
<dbReference type="InterPro" id="IPR007012">
    <property type="entry name" value="PolA_pol_cen_dom"/>
</dbReference>
<sequence>MRTSEEIYHRIRWDPRFDPARFLLGINVRGAPPKRVPLPAFVPGGDVPWHRILFIEADGEVVWDRRAGVDRVDASPAGRVREARRLRAPFFTARTPVAWDPVTGWRPAEPVPAGPAPARLRVLTWNTLWDRYDADRIDTARRRPLLLESLERADADVIALQEVEAGLLDMLLRAPWVRSGYTLGTDPAGPDVDETGLLLLSRLPVREAGLHVLGPHKGVAAVTVESAAGPVVVAATHLTSDHAENGAARRQAELARLAEVLAGVDGDVVLLGDFNDGGTGLAGALGVRDAWTEVHGPADPAVTFDPAANPLAAVSSLSGRASRLDRVFLGGSGLRATAARLRGDSPMTPDGLFASDHYGVAVDVSAGAQPSSGLSDVRPTARTAVVWIPPEDVRPAIQEIRRDHDPRFDRWPPHVTLMFGFVPESEFDRAAPLLSAAAASTTPFTARLEGVRAFEHRDGATVWLDPAAGGAAPWADLRDALERAFPRCRGEGRIPHLTLGKTGDAERLIARCAARLGGVSAHVGELVLLSRRGDEPMRPRATIALGTGELHWLDDGVPFVKGRGTPPDQRPEDTPTQTAETERRPRGAPTQTTVTEPQPTPARLHAAEPVLERLRASLAEGVVEVVGSRRMGCALTGADLDVVVALPGTPDPADVRARVTAALPESTGMRHVTGARVPGLRFRHAGLDVDLMVVAAGSVAPAEAVARRMELDEASAIALSAVSDADAVLAAVGGHRDRFTGLARQVKAWARARGLDSAPFGGLPGLAWTILAARTVREAGDLPENDLLRHFFGTWAAWDWRHPVLLRPDQSEPGSGPDHPAPGSRPNESAPVPGPDQPGPGSGPGQSAPGSGPIQSGSGPDQPAPGSGPGQSAPGAWPDQPEPDPVVPAAVRIMTPTAPVRSCADQVGDGGRDLLTRELYRAWEILEESGTDREPPAGLLSPPPMHRRHAAWAVITVRETPAEEFGVTLGRVRGRVRALLAALEDAGITDLHAWPRPYETGPGPTRFAVGLGRKPPDATGLAAIAGPWASTLRGVGVEWAECGEVPTLP</sequence>
<keyword evidence="8" id="KW-0234">DNA repair</keyword>
<evidence type="ECO:0000259" key="11">
    <source>
        <dbReference type="Pfam" id="PF04457"/>
    </source>
</evidence>
<dbReference type="CDD" id="cd09080">
    <property type="entry name" value="TDP2"/>
    <property type="match status" value="1"/>
</dbReference>
<evidence type="ECO:0000256" key="5">
    <source>
        <dbReference type="ARBA" id="ARBA00022763"/>
    </source>
</evidence>
<evidence type="ECO:0000313" key="14">
    <source>
        <dbReference type="Proteomes" id="UP001501442"/>
    </source>
</evidence>
<evidence type="ECO:0000256" key="9">
    <source>
        <dbReference type="SAM" id="MobiDB-lite"/>
    </source>
</evidence>
<organism evidence="13 14">
    <name type="scientific">Actinoallomurus vinaceus</name>
    <dbReference type="NCBI Taxonomy" id="1080074"/>
    <lineage>
        <taxon>Bacteria</taxon>
        <taxon>Bacillati</taxon>
        <taxon>Actinomycetota</taxon>
        <taxon>Actinomycetes</taxon>
        <taxon>Streptosporangiales</taxon>
        <taxon>Thermomonosporaceae</taxon>
        <taxon>Actinoallomurus</taxon>
    </lineage>
</organism>
<proteinExistence type="predicted"/>
<dbReference type="Gene3D" id="3.60.10.10">
    <property type="entry name" value="Endonuclease/exonuclease/phosphatase"/>
    <property type="match status" value="1"/>
</dbReference>
<evidence type="ECO:0000256" key="3">
    <source>
        <dbReference type="ARBA" id="ARBA00022722"/>
    </source>
</evidence>
<dbReference type="Gene3D" id="1.10.1410.10">
    <property type="match status" value="1"/>
</dbReference>